<dbReference type="EMBL" id="DTMF01000351">
    <property type="protein sequence ID" value="HGF35586.1"/>
    <property type="molecule type" value="Genomic_DNA"/>
</dbReference>
<evidence type="ECO:0000256" key="1">
    <source>
        <dbReference type="ARBA" id="ARBA00022553"/>
    </source>
</evidence>
<dbReference type="GO" id="GO:0016787">
    <property type="term" value="F:hydrolase activity"/>
    <property type="evidence" value="ECO:0007669"/>
    <property type="project" value="UniProtKB-KW"/>
</dbReference>
<reference evidence="6" key="1">
    <citation type="journal article" date="2020" name="mSystems">
        <title>Genome- and Community-Level Interaction Insights into Carbon Utilization and Element Cycling Functions of Hydrothermarchaeota in Hydrothermal Sediment.</title>
        <authorList>
            <person name="Zhou Z."/>
            <person name="Liu Y."/>
            <person name="Xu W."/>
            <person name="Pan J."/>
            <person name="Luo Z.H."/>
            <person name="Li M."/>
        </authorList>
    </citation>
    <scope>NUCLEOTIDE SEQUENCE [LARGE SCALE GENOMIC DNA]</scope>
    <source>
        <strain evidence="6">SpSt-897</strain>
    </source>
</reference>
<keyword evidence="2" id="KW-1277">Toxin-antitoxin system</keyword>
<proteinExistence type="predicted"/>
<dbReference type="AlphaFoldDB" id="A0A7C3Z359"/>
<dbReference type="GO" id="GO:0000166">
    <property type="term" value="F:nucleotide binding"/>
    <property type="evidence" value="ECO:0007669"/>
    <property type="project" value="UniProtKB-KW"/>
</dbReference>
<evidence type="ECO:0000256" key="2">
    <source>
        <dbReference type="ARBA" id="ARBA00022649"/>
    </source>
</evidence>
<dbReference type="GO" id="GO:0004540">
    <property type="term" value="F:RNA nuclease activity"/>
    <property type="evidence" value="ECO:0007669"/>
    <property type="project" value="InterPro"/>
</dbReference>
<dbReference type="GO" id="GO:0110001">
    <property type="term" value="C:toxin-antitoxin complex"/>
    <property type="evidence" value="ECO:0007669"/>
    <property type="project" value="InterPro"/>
</dbReference>
<name>A0A7C3Z359_9BACT</name>
<keyword evidence="3" id="KW-0540">Nuclease</keyword>
<sequence length="111" mass="12942">MPVRDWKIRITDILQAIEEILGLTEGMTAARFSQDNRTVKAVLYNFAVIGEAARHVPLEVREAWPALPWREMSDMRNVVIHEYFGVDPEILWETIRQELSPLIPQLQEMLK</sequence>
<evidence type="ECO:0000256" key="4">
    <source>
        <dbReference type="ARBA" id="ARBA00022741"/>
    </source>
</evidence>
<comment type="caution">
    <text evidence="6">The sequence shown here is derived from an EMBL/GenBank/DDBJ whole genome shotgun (WGS) entry which is preliminary data.</text>
</comment>
<dbReference type="PANTHER" id="PTHR34139">
    <property type="entry name" value="UPF0331 PROTEIN MJ0127"/>
    <property type="match status" value="1"/>
</dbReference>
<gene>
    <name evidence="6" type="ORF">ENW96_14605</name>
</gene>
<protein>
    <submittedName>
        <fullName evidence="6">DUF86 domain-containing protein</fullName>
    </submittedName>
</protein>
<organism evidence="6">
    <name type="scientific">Desulfobacca acetoxidans</name>
    <dbReference type="NCBI Taxonomy" id="60893"/>
    <lineage>
        <taxon>Bacteria</taxon>
        <taxon>Pseudomonadati</taxon>
        <taxon>Thermodesulfobacteriota</taxon>
        <taxon>Desulfobaccia</taxon>
        <taxon>Desulfobaccales</taxon>
        <taxon>Desulfobaccaceae</taxon>
        <taxon>Desulfobacca</taxon>
    </lineage>
</organism>
<dbReference type="Pfam" id="PF01934">
    <property type="entry name" value="HepT-like"/>
    <property type="match status" value="1"/>
</dbReference>
<evidence type="ECO:0000256" key="5">
    <source>
        <dbReference type="ARBA" id="ARBA00022801"/>
    </source>
</evidence>
<dbReference type="PANTHER" id="PTHR34139:SF1">
    <property type="entry name" value="RNASE MJ1380-RELATED"/>
    <property type="match status" value="1"/>
</dbReference>
<keyword evidence="1" id="KW-0597">Phosphoprotein</keyword>
<keyword evidence="4" id="KW-0547">Nucleotide-binding</keyword>
<dbReference type="InterPro" id="IPR051813">
    <property type="entry name" value="HepT_RNase_toxin"/>
</dbReference>
<evidence type="ECO:0000256" key="3">
    <source>
        <dbReference type="ARBA" id="ARBA00022722"/>
    </source>
</evidence>
<evidence type="ECO:0000313" key="6">
    <source>
        <dbReference type="EMBL" id="HGF35586.1"/>
    </source>
</evidence>
<keyword evidence="5" id="KW-0378">Hydrolase</keyword>
<accession>A0A7C3Z359</accession>
<dbReference type="InterPro" id="IPR008201">
    <property type="entry name" value="HepT-like"/>
</dbReference>